<organism evidence="2 3">
    <name type="scientific">Schaalia turicensis</name>
    <dbReference type="NCBI Taxonomy" id="131111"/>
    <lineage>
        <taxon>Bacteria</taxon>
        <taxon>Bacillati</taxon>
        <taxon>Actinomycetota</taxon>
        <taxon>Actinomycetes</taxon>
        <taxon>Actinomycetales</taxon>
        <taxon>Actinomycetaceae</taxon>
        <taxon>Schaalia</taxon>
    </lineage>
</organism>
<name>A0A2I1I778_9ACTO</name>
<dbReference type="Proteomes" id="UP000234545">
    <property type="component" value="Unassembled WGS sequence"/>
</dbReference>
<gene>
    <name evidence="2" type="ORF">CYJ25_01725</name>
</gene>
<reference evidence="2 3" key="1">
    <citation type="submission" date="2017-12" db="EMBL/GenBank/DDBJ databases">
        <title>Phylogenetic diversity of female urinary microbiome.</title>
        <authorList>
            <person name="Thomas-White K."/>
            <person name="Wolfe A.J."/>
        </authorList>
    </citation>
    <scope>NUCLEOTIDE SEQUENCE [LARGE SCALE GENOMIC DNA]</scope>
    <source>
        <strain evidence="2 3">UMB0250</strain>
    </source>
</reference>
<evidence type="ECO:0000256" key="1">
    <source>
        <dbReference type="SAM" id="MobiDB-lite"/>
    </source>
</evidence>
<evidence type="ECO:0000313" key="3">
    <source>
        <dbReference type="Proteomes" id="UP000234545"/>
    </source>
</evidence>
<dbReference type="EMBL" id="PKKJ01000001">
    <property type="protein sequence ID" value="PKY66985.1"/>
    <property type="molecule type" value="Genomic_DNA"/>
</dbReference>
<accession>A0A2I1I778</accession>
<feature type="region of interest" description="Disordered" evidence="1">
    <location>
        <begin position="124"/>
        <end position="147"/>
    </location>
</feature>
<sequence length="147" mass="16068">MPLNLTSYLPQPFEMEADRWTITSPVPSARVGKLIAGFQALQAEQFRRANAGEPLLNAETIDGWPEDFEDVTDMVLGARQVQELKDDGCPPTFLFIATWGAIAYWANGGDEDAAELFVKQLMGANGEPESKPRPKGSKRSKTGNPTA</sequence>
<dbReference type="AlphaFoldDB" id="A0A2I1I778"/>
<dbReference type="RefSeq" id="WP_101627482.1">
    <property type="nucleotide sequence ID" value="NZ_PKKJ01000001.1"/>
</dbReference>
<comment type="caution">
    <text evidence="2">The sequence shown here is derived from an EMBL/GenBank/DDBJ whole genome shotgun (WGS) entry which is preliminary data.</text>
</comment>
<protein>
    <submittedName>
        <fullName evidence="2">Uncharacterized protein</fullName>
    </submittedName>
</protein>
<evidence type="ECO:0000313" key="2">
    <source>
        <dbReference type="EMBL" id="PKY66985.1"/>
    </source>
</evidence>
<proteinExistence type="predicted"/>